<organism evidence="1 2">
    <name type="scientific">Eruca vesicaria subsp. sativa</name>
    <name type="common">Garden rocket</name>
    <name type="synonym">Eruca sativa</name>
    <dbReference type="NCBI Taxonomy" id="29727"/>
    <lineage>
        <taxon>Eukaryota</taxon>
        <taxon>Viridiplantae</taxon>
        <taxon>Streptophyta</taxon>
        <taxon>Embryophyta</taxon>
        <taxon>Tracheophyta</taxon>
        <taxon>Spermatophyta</taxon>
        <taxon>Magnoliopsida</taxon>
        <taxon>eudicotyledons</taxon>
        <taxon>Gunneridae</taxon>
        <taxon>Pentapetalae</taxon>
        <taxon>rosids</taxon>
        <taxon>malvids</taxon>
        <taxon>Brassicales</taxon>
        <taxon>Brassicaceae</taxon>
        <taxon>Brassiceae</taxon>
        <taxon>Eruca</taxon>
    </lineage>
</organism>
<dbReference type="AlphaFoldDB" id="A0ABC8LT85"/>
<proteinExistence type="predicted"/>
<dbReference type="EMBL" id="CAKOAT010711821">
    <property type="protein sequence ID" value="CAH8386569.1"/>
    <property type="molecule type" value="Genomic_DNA"/>
</dbReference>
<protein>
    <submittedName>
        <fullName evidence="1">Uncharacterized protein</fullName>
    </submittedName>
</protein>
<accession>A0ABC8LT85</accession>
<reference evidence="1 2" key="1">
    <citation type="submission" date="2022-03" db="EMBL/GenBank/DDBJ databases">
        <authorList>
            <person name="Macdonald S."/>
            <person name="Ahmed S."/>
            <person name="Newling K."/>
        </authorList>
    </citation>
    <scope>NUCLEOTIDE SEQUENCE [LARGE SCALE GENOMIC DNA]</scope>
</reference>
<name>A0ABC8LT85_ERUVS</name>
<keyword evidence="2" id="KW-1185">Reference proteome</keyword>
<gene>
    <name evidence="1" type="ORF">ERUC_LOCUS39052</name>
</gene>
<dbReference type="Proteomes" id="UP001642260">
    <property type="component" value="Unassembled WGS sequence"/>
</dbReference>
<evidence type="ECO:0000313" key="1">
    <source>
        <dbReference type="EMBL" id="CAH8386569.1"/>
    </source>
</evidence>
<sequence>MTHSKVECKGFVNHICKFSSLVSCYHGSKQTSGGFGVLAKVHAAATGNDNAETCTQVTRGDSWSINPMGLYKRLVLPCNIITSSYCSQLSEATLSKIGGGVW</sequence>
<evidence type="ECO:0000313" key="2">
    <source>
        <dbReference type="Proteomes" id="UP001642260"/>
    </source>
</evidence>
<comment type="caution">
    <text evidence="1">The sequence shown here is derived from an EMBL/GenBank/DDBJ whole genome shotgun (WGS) entry which is preliminary data.</text>
</comment>